<dbReference type="EMBL" id="SLXQ01000001">
    <property type="protein sequence ID" value="TCP57552.1"/>
    <property type="molecule type" value="Genomic_DNA"/>
</dbReference>
<organism evidence="1 2">
    <name type="scientific">Tamaricihabitans halophyticus</name>
    <dbReference type="NCBI Taxonomy" id="1262583"/>
    <lineage>
        <taxon>Bacteria</taxon>
        <taxon>Bacillati</taxon>
        <taxon>Actinomycetota</taxon>
        <taxon>Actinomycetes</taxon>
        <taxon>Pseudonocardiales</taxon>
        <taxon>Pseudonocardiaceae</taxon>
        <taxon>Tamaricihabitans</taxon>
    </lineage>
</organism>
<gene>
    <name evidence="1" type="ORF">EV191_1011509</name>
</gene>
<dbReference type="RefSeq" id="WP_132876016.1">
    <property type="nucleotide sequence ID" value="NZ_SLXQ01000001.1"/>
</dbReference>
<dbReference type="AlphaFoldDB" id="A0A4R2R3X4"/>
<sequence>MNDQQVGFAPDEVRTDEPTRAARLKWVIVVDAALPAGRIANAASCVAAATAPAVSDLLAPGGRDASETSHAGLPWAGCTILAADATKLLRVHSKAVRRTDLFVADMPRIAQETRVYDEYLIRLSTLPAEDIEYAAVSLIGPRKTVDRIVGGLALLS</sequence>
<dbReference type="OrthoDB" id="3692042at2"/>
<name>A0A4R2R3X4_9PSEU</name>
<evidence type="ECO:0000313" key="1">
    <source>
        <dbReference type="EMBL" id="TCP57552.1"/>
    </source>
</evidence>
<evidence type="ECO:0000313" key="2">
    <source>
        <dbReference type="Proteomes" id="UP000294911"/>
    </source>
</evidence>
<dbReference type="InterPro" id="IPR018988">
    <property type="entry name" value="DUF2000"/>
</dbReference>
<dbReference type="Gene3D" id="3.40.1490.10">
    <property type="entry name" value="Bit1"/>
    <property type="match status" value="1"/>
</dbReference>
<keyword evidence="2" id="KW-1185">Reference proteome</keyword>
<protein>
    <submittedName>
        <fullName evidence="1">Uncharacterized protein DUF2000</fullName>
    </submittedName>
</protein>
<dbReference type="InterPro" id="IPR023476">
    <property type="entry name" value="Pep_tRNA_hydro_II_dom_sf"/>
</dbReference>
<dbReference type="Proteomes" id="UP000294911">
    <property type="component" value="Unassembled WGS sequence"/>
</dbReference>
<dbReference type="Pfam" id="PF09391">
    <property type="entry name" value="DUF2000"/>
    <property type="match status" value="1"/>
</dbReference>
<reference evidence="1 2" key="1">
    <citation type="submission" date="2019-03" db="EMBL/GenBank/DDBJ databases">
        <title>Genomic Encyclopedia of Type Strains, Phase IV (KMG-IV): sequencing the most valuable type-strain genomes for metagenomic binning, comparative biology and taxonomic classification.</title>
        <authorList>
            <person name="Goeker M."/>
        </authorList>
    </citation>
    <scope>NUCLEOTIDE SEQUENCE [LARGE SCALE GENOMIC DNA]</scope>
    <source>
        <strain evidence="1 2">DSM 45765</strain>
    </source>
</reference>
<accession>A0A4R2R3X4</accession>
<dbReference type="SUPFAM" id="SSF102462">
    <property type="entry name" value="Peptidyl-tRNA hydrolase II"/>
    <property type="match status" value="1"/>
</dbReference>
<comment type="caution">
    <text evidence="1">The sequence shown here is derived from an EMBL/GenBank/DDBJ whole genome shotgun (WGS) entry which is preliminary data.</text>
</comment>
<proteinExistence type="predicted"/>